<dbReference type="AlphaFoldDB" id="A0A1G2BJN7"/>
<dbReference type="Gene3D" id="3.40.50.300">
    <property type="entry name" value="P-loop containing nucleotide triphosphate hydrolases"/>
    <property type="match status" value="3"/>
</dbReference>
<dbReference type="InterPro" id="IPR020937">
    <property type="entry name" value="SecA_CS"/>
</dbReference>
<dbReference type="InterPro" id="IPR001650">
    <property type="entry name" value="Helicase_C-like"/>
</dbReference>
<name>A0A1G2BJN7_9BACT</name>
<feature type="domain" description="Helicase C-terminal" evidence="16">
    <location>
        <begin position="478"/>
        <end position="657"/>
    </location>
</feature>
<evidence type="ECO:0000259" key="15">
    <source>
        <dbReference type="PROSITE" id="PS51192"/>
    </source>
</evidence>
<dbReference type="PRINTS" id="PR00906">
    <property type="entry name" value="SECA"/>
</dbReference>
<feature type="binding site" evidence="12">
    <location>
        <position position="556"/>
    </location>
    <ligand>
        <name>ATP</name>
        <dbReference type="ChEBI" id="CHEBI:30616"/>
    </ligand>
</feature>
<evidence type="ECO:0000256" key="1">
    <source>
        <dbReference type="ARBA" id="ARBA00004170"/>
    </source>
</evidence>
<evidence type="ECO:0000256" key="7">
    <source>
        <dbReference type="ARBA" id="ARBA00022840"/>
    </source>
</evidence>
<protein>
    <recommendedName>
        <fullName evidence="12 13">Protein translocase subunit SecA</fullName>
        <ecNumber evidence="12">7.4.2.8</ecNumber>
    </recommendedName>
</protein>
<evidence type="ECO:0000256" key="10">
    <source>
        <dbReference type="ARBA" id="ARBA00023010"/>
    </source>
</evidence>
<comment type="function">
    <text evidence="12">Part of the Sec protein translocase complex. Interacts with the SecYEG preprotein conducting channel. Has a central role in coupling the hydrolysis of ATP to the transfer of proteins into and across the cell membrane, serving as an ATP-driven molecular motor driving the stepwise translocation of polypeptide chains across the membrane.</text>
</comment>
<keyword evidence="4 12" id="KW-1003">Cell membrane</keyword>
<dbReference type="InterPro" id="IPR014001">
    <property type="entry name" value="Helicase_ATP-bd"/>
</dbReference>
<dbReference type="FunFam" id="3.40.50.300:FF:000113">
    <property type="entry name" value="Preprotein translocase subunit SecA"/>
    <property type="match status" value="1"/>
</dbReference>
<dbReference type="CDD" id="cd18803">
    <property type="entry name" value="SF2_C_secA"/>
    <property type="match status" value="1"/>
</dbReference>
<feature type="binding site" evidence="12">
    <location>
        <begin position="139"/>
        <end position="143"/>
    </location>
    <ligand>
        <name>ATP</name>
        <dbReference type="ChEBI" id="CHEBI:30616"/>
    </ligand>
</feature>
<dbReference type="Gene3D" id="1.10.3060.10">
    <property type="entry name" value="Helical scaffold and wing domains of SecA"/>
    <property type="match status" value="1"/>
</dbReference>
<evidence type="ECO:0000313" key="19">
    <source>
        <dbReference type="Proteomes" id="UP000177817"/>
    </source>
</evidence>
<keyword evidence="10 12" id="KW-0811">Translocation</keyword>
<dbReference type="Pfam" id="PF07516">
    <property type="entry name" value="SecA_SW"/>
    <property type="match status" value="1"/>
</dbReference>
<dbReference type="SUPFAM" id="SSF81767">
    <property type="entry name" value="Pre-protein crosslinking domain of SecA"/>
    <property type="match status" value="1"/>
</dbReference>
<dbReference type="InterPro" id="IPR036670">
    <property type="entry name" value="SecA_X-link_sf"/>
</dbReference>
<evidence type="ECO:0000259" key="16">
    <source>
        <dbReference type="PROSITE" id="PS51194"/>
    </source>
</evidence>
<keyword evidence="7 12" id="KW-0067">ATP-binding</keyword>
<dbReference type="NCBIfam" id="NF009538">
    <property type="entry name" value="PRK12904.1"/>
    <property type="match status" value="1"/>
</dbReference>
<evidence type="ECO:0000256" key="3">
    <source>
        <dbReference type="ARBA" id="ARBA00022448"/>
    </source>
</evidence>
<dbReference type="PROSITE" id="PS51196">
    <property type="entry name" value="SECA_MOTOR_DEAD"/>
    <property type="match status" value="1"/>
</dbReference>
<dbReference type="InterPro" id="IPR011130">
    <property type="entry name" value="SecA_preprotein_X-link_dom"/>
</dbReference>
<reference evidence="18 19" key="1">
    <citation type="journal article" date="2016" name="Nat. Commun.">
        <title>Thousands of microbial genomes shed light on interconnected biogeochemical processes in an aquifer system.</title>
        <authorList>
            <person name="Anantharaman K."/>
            <person name="Brown C.T."/>
            <person name="Hug L.A."/>
            <person name="Sharon I."/>
            <person name="Castelle C.J."/>
            <person name="Probst A.J."/>
            <person name="Thomas B.C."/>
            <person name="Singh A."/>
            <person name="Wilkins M.J."/>
            <person name="Karaoz U."/>
            <person name="Brodie E.L."/>
            <person name="Williams K.H."/>
            <person name="Hubbard S.S."/>
            <person name="Banfield J.F."/>
        </authorList>
    </citation>
    <scope>NUCLEOTIDE SEQUENCE [LARGE SCALE GENOMIC DNA]</scope>
</reference>
<feature type="region of interest" description="Disordered" evidence="14">
    <location>
        <begin position="891"/>
        <end position="922"/>
    </location>
</feature>
<evidence type="ECO:0000256" key="2">
    <source>
        <dbReference type="ARBA" id="ARBA00007650"/>
    </source>
</evidence>
<dbReference type="EC" id="7.4.2.8" evidence="12"/>
<dbReference type="SUPFAM" id="SSF81886">
    <property type="entry name" value="Helical scaffold and wing domains of SecA"/>
    <property type="match status" value="1"/>
</dbReference>
<dbReference type="InterPro" id="IPR014018">
    <property type="entry name" value="SecA_motor_DEAD"/>
</dbReference>
<dbReference type="GO" id="GO:0065002">
    <property type="term" value="P:intracellular protein transmembrane transport"/>
    <property type="evidence" value="ECO:0007669"/>
    <property type="project" value="UniProtKB-UniRule"/>
</dbReference>
<dbReference type="InterPro" id="IPR044722">
    <property type="entry name" value="SecA_SF2_C"/>
</dbReference>
<keyword evidence="9 12" id="KW-1278">Translocase</keyword>
<evidence type="ECO:0000259" key="17">
    <source>
        <dbReference type="PROSITE" id="PS51196"/>
    </source>
</evidence>
<keyword evidence="5 12" id="KW-0963">Cytoplasm</keyword>
<dbReference type="PROSITE" id="PS51194">
    <property type="entry name" value="HELICASE_CTER"/>
    <property type="match status" value="1"/>
</dbReference>
<dbReference type="GO" id="GO:0008564">
    <property type="term" value="F:protein-exporting ATPase activity"/>
    <property type="evidence" value="ECO:0007669"/>
    <property type="project" value="UniProtKB-EC"/>
</dbReference>
<evidence type="ECO:0000256" key="4">
    <source>
        <dbReference type="ARBA" id="ARBA00022475"/>
    </source>
</evidence>
<dbReference type="Gene3D" id="3.90.1440.10">
    <property type="entry name" value="SecA, preprotein cross-linking domain"/>
    <property type="match status" value="1"/>
</dbReference>
<comment type="catalytic activity">
    <reaction evidence="12">
        <text>ATP + H2O + cellular proteinSide 1 = ADP + phosphate + cellular proteinSide 2.</text>
        <dbReference type="EC" id="7.4.2.8"/>
    </reaction>
</comment>
<keyword evidence="8 12" id="KW-0653">Protein transport</keyword>
<keyword evidence="11 12" id="KW-0472">Membrane</keyword>
<organism evidence="18 19">
    <name type="scientific">Candidatus Komeilibacteria bacterium RIFCSPHIGHO2_01_FULL_52_14</name>
    <dbReference type="NCBI Taxonomy" id="1798549"/>
    <lineage>
        <taxon>Bacteria</taxon>
        <taxon>Candidatus Komeiliibacteriota</taxon>
    </lineage>
</organism>
<sequence>MAFLTSLFGDANKRFLQTLATIVSDVNSKEQDLAKLSDEDLRSRTLELKKKLSDSHAASTDQLSAIENSLRLAASEDEKNRLHRARIELLNAPLNELAPDSFAIVREAAKRTLNQRHFDVQLMGGLVLHYGQVAEMKTGEGKTLTSTLAVYLNALSGKGVHVVTVNDYLARRDAIWMAQIFHLLGLSVGVIMHDAAFLYDPMHVSAEEEERRDEGVALEMKFLRPVSRKEAYQADITYGTNNEFGFDYLRDNMVYEMTQKVQRDLHYAIVDEVDSILIDEARTPLIISASDTRPTQRYYQFAELVNQLDEKTDYAIDEKLRAATLTESGITKLEKLLNVENIYVQGGIQTVHHIEQALKAKTLFLKDRDYTIKDGEIVIVDEFTGRMLPGRRYSEGLHQAIEAKEGVTIQRESKTMATITFQNYFRLYTKLSGMTGTAETEAEELAKIYNLDVTTIPTHRPMIRQDNSDRIYKNEAAKFAAVVQEIKTRHEKGQPILVGTISIDKNERLSALLEQEGLQFHILNAKQHEREAEIIAQAGAYGAITIATNMAGRGVDIKLGGSPHNEEQFKRIVELGGLHVLGTERHESRRIDNQLRGRSGRQGEPGSSQFLVSLEDDLMRIFGAERVKGLMKNWPDDMPIENKFISKSIESAQKRVEGHNFDIRKHLVEYDDVINKQRMIVYGKRDLLLQTDLDNEELLPAMLRDEMQQEIEYALDSFATAPATAEWSTKELVEFLRALLNPTPPQLKELEDLCTSADAHAARAQLFEKIQALSDLRFGTVRSTVNKQMASPTKKYPINEIIRSFYLRSIDILWVEHLETINYLRTGIGLRGYGQRDPLVEYKRESKDLFNRLLADIRRQFVFALINIGTEATGRPAATDGQERLTEQKDAVSVFGGAEERKTEAPTSKPKDTSGKKIGRNDPCYCGAINPDTGQVYKYKKCGLINAPYHKQ</sequence>
<dbReference type="InterPro" id="IPR000185">
    <property type="entry name" value="SecA"/>
</dbReference>
<dbReference type="Pfam" id="PF01043">
    <property type="entry name" value="SecA_PP_bind"/>
    <property type="match status" value="1"/>
</dbReference>
<dbReference type="PANTHER" id="PTHR30612:SF0">
    <property type="entry name" value="CHLOROPLAST PROTEIN-TRANSPORTING ATPASE"/>
    <property type="match status" value="1"/>
</dbReference>
<dbReference type="NCBIfam" id="NF006630">
    <property type="entry name" value="PRK09200.1"/>
    <property type="match status" value="1"/>
</dbReference>
<comment type="subunit">
    <text evidence="12">Monomer and homodimer. Part of the essential Sec protein translocation apparatus which comprises SecA, SecYEG and auxiliary proteins SecDF. Other proteins may also be involved.</text>
</comment>
<comment type="caution">
    <text evidence="18">The sequence shown here is derived from an EMBL/GenBank/DDBJ whole genome shotgun (WGS) entry which is preliminary data.</text>
</comment>
<dbReference type="SMART" id="SM00958">
    <property type="entry name" value="SecA_PP_bind"/>
    <property type="match status" value="1"/>
</dbReference>
<keyword evidence="3 12" id="KW-0813">Transport</keyword>
<dbReference type="InterPro" id="IPR011115">
    <property type="entry name" value="SecA_DEAD"/>
</dbReference>
<evidence type="ECO:0000313" key="18">
    <source>
        <dbReference type="EMBL" id="OGY89295.1"/>
    </source>
</evidence>
<gene>
    <name evidence="12" type="primary">secA</name>
    <name evidence="18" type="ORF">A2677_03680</name>
</gene>
<dbReference type="GO" id="GO:0005886">
    <property type="term" value="C:plasma membrane"/>
    <property type="evidence" value="ECO:0007669"/>
    <property type="project" value="UniProtKB-SubCell"/>
</dbReference>
<dbReference type="GO" id="GO:0031522">
    <property type="term" value="C:cell envelope Sec protein transport complex"/>
    <property type="evidence" value="ECO:0007669"/>
    <property type="project" value="UniProtKB-ARBA"/>
</dbReference>
<proteinExistence type="inferred from homology"/>
<dbReference type="FunFam" id="3.90.1440.10:FF:000002">
    <property type="entry name" value="Protein translocase subunit SecA"/>
    <property type="match status" value="1"/>
</dbReference>
<dbReference type="CDD" id="cd17928">
    <property type="entry name" value="DEXDc_SecA"/>
    <property type="match status" value="1"/>
</dbReference>
<dbReference type="PROSITE" id="PS01312">
    <property type="entry name" value="SECA"/>
    <property type="match status" value="1"/>
</dbReference>
<dbReference type="GO" id="GO:0006605">
    <property type="term" value="P:protein targeting"/>
    <property type="evidence" value="ECO:0007669"/>
    <property type="project" value="UniProtKB-UniRule"/>
</dbReference>
<dbReference type="Pfam" id="PF07517">
    <property type="entry name" value="SecA_DEAD"/>
    <property type="match status" value="1"/>
</dbReference>
<comment type="similarity">
    <text evidence="2 12 13">Belongs to the SecA family.</text>
</comment>
<dbReference type="InterPro" id="IPR027417">
    <property type="entry name" value="P-loop_NTPase"/>
</dbReference>
<evidence type="ECO:0000256" key="13">
    <source>
        <dbReference type="RuleBase" id="RU003874"/>
    </source>
</evidence>
<accession>A0A1G2BJN7</accession>
<dbReference type="PROSITE" id="PS51192">
    <property type="entry name" value="HELICASE_ATP_BIND_1"/>
    <property type="match status" value="1"/>
</dbReference>
<dbReference type="HAMAP" id="MF_01382">
    <property type="entry name" value="SecA"/>
    <property type="match status" value="1"/>
</dbReference>
<evidence type="ECO:0000256" key="12">
    <source>
        <dbReference type="HAMAP-Rule" id="MF_01382"/>
    </source>
</evidence>
<dbReference type="GO" id="GO:0005829">
    <property type="term" value="C:cytosol"/>
    <property type="evidence" value="ECO:0007669"/>
    <property type="project" value="TreeGrafter"/>
</dbReference>
<dbReference type="PANTHER" id="PTHR30612">
    <property type="entry name" value="SECA INNER MEMBRANE COMPONENT OF SEC PROTEIN SECRETION SYSTEM"/>
    <property type="match status" value="1"/>
</dbReference>
<dbReference type="Proteomes" id="UP000177817">
    <property type="component" value="Unassembled WGS sequence"/>
</dbReference>
<dbReference type="Pfam" id="PF21090">
    <property type="entry name" value="P-loop_SecA"/>
    <property type="match status" value="1"/>
</dbReference>
<evidence type="ECO:0000256" key="5">
    <source>
        <dbReference type="ARBA" id="ARBA00022490"/>
    </source>
</evidence>
<dbReference type="InterPro" id="IPR011116">
    <property type="entry name" value="SecA_Wing/Scaffold"/>
</dbReference>
<evidence type="ECO:0000256" key="6">
    <source>
        <dbReference type="ARBA" id="ARBA00022741"/>
    </source>
</evidence>
<evidence type="ECO:0000256" key="11">
    <source>
        <dbReference type="ARBA" id="ARBA00023136"/>
    </source>
</evidence>
<keyword evidence="6 12" id="KW-0547">Nucleotide-binding</keyword>
<dbReference type="NCBIfam" id="TIGR00963">
    <property type="entry name" value="secA"/>
    <property type="match status" value="1"/>
</dbReference>
<dbReference type="GO" id="GO:0005524">
    <property type="term" value="F:ATP binding"/>
    <property type="evidence" value="ECO:0007669"/>
    <property type="project" value="UniProtKB-UniRule"/>
</dbReference>
<dbReference type="InterPro" id="IPR036266">
    <property type="entry name" value="SecA_Wing/Scaffold_sf"/>
</dbReference>
<dbReference type="SUPFAM" id="SSF52540">
    <property type="entry name" value="P-loop containing nucleoside triphosphate hydrolases"/>
    <property type="match status" value="2"/>
</dbReference>
<feature type="compositionally biased region" description="Basic and acidic residues" evidence="14">
    <location>
        <begin position="898"/>
        <end position="915"/>
    </location>
</feature>
<feature type="binding site" evidence="12">
    <location>
        <position position="121"/>
    </location>
    <ligand>
        <name>ATP</name>
        <dbReference type="ChEBI" id="CHEBI:30616"/>
    </ligand>
</feature>
<dbReference type="GO" id="GO:0043952">
    <property type="term" value="P:protein transport by the Sec complex"/>
    <property type="evidence" value="ECO:0007669"/>
    <property type="project" value="TreeGrafter"/>
</dbReference>
<evidence type="ECO:0000256" key="8">
    <source>
        <dbReference type="ARBA" id="ARBA00022927"/>
    </source>
</evidence>
<dbReference type="SMART" id="SM00957">
    <property type="entry name" value="SecA_DEAD"/>
    <property type="match status" value="1"/>
</dbReference>
<comment type="subcellular location">
    <subcellularLocation>
        <location evidence="12">Cell membrane</location>
        <topology evidence="12">Peripheral membrane protein</topology>
        <orientation evidence="12">Cytoplasmic side</orientation>
    </subcellularLocation>
    <subcellularLocation>
        <location evidence="12">Cytoplasm</location>
    </subcellularLocation>
    <subcellularLocation>
        <location evidence="1">Membrane</location>
        <topology evidence="1">Peripheral membrane protein</topology>
    </subcellularLocation>
    <text evidence="12">Distribution is 50-50.</text>
</comment>
<feature type="domain" description="SecA family profile" evidence="17">
    <location>
        <begin position="1"/>
        <end position="643"/>
    </location>
</feature>
<feature type="domain" description="Helicase ATP-binding" evidence="15">
    <location>
        <begin position="123"/>
        <end position="309"/>
    </location>
</feature>
<dbReference type="GO" id="GO:0017038">
    <property type="term" value="P:protein import"/>
    <property type="evidence" value="ECO:0007669"/>
    <property type="project" value="InterPro"/>
</dbReference>
<feature type="region of interest" description="Disordered" evidence="14">
    <location>
        <begin position="589"/>
        <end position="608"/>
    </location>
</feature>
<dbReference type="EMBL" id="MHKK01000037">
    <property type="protein sequence ID" value="OGY89295.1"/>
    <property type="molecule type" value="Genomic_DNA"/>
</dbReference>
<evidence type="ECO:0000256" key="14">
    <source>
        <dbReference type="SAM" id="MobiDB-lite"/>
    </source>
</evidence>
<evidence type="ECO:0000256" key="9">
    <source>
        <dbReference type="ARBA" id="ARBA00022967"/>
    </source>
</evidence>